<reference evidence="2 3" key="1">
    <citation type="submission" date="2019-03" db="EMBL/GenBank/DDBJ databases">
        <title>Genomics of glacier-inhabiting Cryobacterium strains.</title>
        <authorList>
            <person name="Liu Q."/>
            <person name="Xin Y.-H."/>
        </authorList>
    </citation>
    <scope>NUCLEOTIDE SEQUENCE [LARGE SCALE GENOMIC DNA]</scope>
    <source>
        <strain evidence="2 3">Hh4</strain>
    </source>
</reference>
<feature type="region of interest" description="Disordered" evidence="1">
    <location>
        <begin position="124"/>
        <end position="158"/>
    </location>
</feature>
<dbReference type="OrthoDB" id="9790745at2"/>
<name>A0A4R9BGS2_9MICO</name>
<evidence type="ECO:0000313" key="3">
    <source>
        <dbReference type="Proteomes" id="UP000298313"/>
    </source>
</evidence>
<dbReference type="Pfam" id="PF22752">
    <property type="entry name" value="DUF488-N3i"/>
    <property type="match status" value="1"/>
</dbReference>
<dbReference type="PANTHER" id="PTHR36849">
    <property type="entry name" value="CYTOPLASMIC PROTEIN-RELATED"/>
    <property type="match status" value="1"/>
</dbReference>
<sequence>MTIRIKRVYDAPSTADGSRVLVDRLWPRGVSRARADLDEWLKDVAPSPGLRTWWNHDPDRIDEFAVRYRAELDVDPTAAVAVARLRSLVAANARAGTAITLVYGARDPLVNHARILGEYLEATRTAPPAASPPAAGPPAGEHARTSPGSLPAGTPPTP</sequence>
<gene>
    <name evidence="2" type="ORF">E3T48_02025</name>
</gene>
<evidence type="ECO:0000313" key="2">
    <source>
        <dbReference type="EMBL" id="TFD82568.1"/>
    </source>
</evidence>
<dbReference type="EMBL" id="SOHH01000024">
    <property type="protein sequence ID" value="TFD82568.1"/>
    <property type="molecule type" value="Genomic_DNA"/>
</dbReference>
<keyword evidence="3" id="KW-1185">Reference proteome</keyword>
<dbReference type="PANTHER" id="PTHR36849:SF1">
    <property type="entry name" value="CYTOPLASMIC PROTEIN"/>
    <property type="match status" value="1"/>
</dbReference>
<accession>A0A4R9BGS2</accession>
<organism evidence="2 3">
    <name type="scientific">Cryobacterium fucosi</name>
    <dbReference type="NCBI Taxonomy" id="1259157"/>
    <lineage>
        <taxon>Bacteria</taxon>
        <taxon>Bacillati</taxon>
        <taxon>Actinomycetota</taxon>
        <taxon>Actinomycetes</taxon>
        <taxon>Micrococcales</taxon>
        <taxon>Microbacteriaceae</taxon>
        <taxon>Cryobacterium</taxon>
    </lineage>
</organism>
<proteinExistence type="predicted"/>
<dbReference type="RefSeq" id="WP_134522214.1">
    <property type="nucleotide sequence ID" value="NZ_SOHH01000024.1"/>
</dbReference>
<dbReference type="Proteomes" id="UP000298313">
    <property type="component" value="Unassembled WGS sequence"/>
</dbReference>
<comment type="caution">
    <text evidence="2">The sequence shown here is derived from an EMBL/GenBank/DDBJ whole genome shotgun (WGS) entry which is preliminary data.</text>
</comment>
<dbReference type="InterPro" id="IPR052552">
    <property type="entry name" value="YeaO-like"/>
</dbReference>
<protein>
    <submittedName>
        <fullName evidence="2">DUF488 family protein</fullName>
    </submittedName>
</protein>
<evidence type="ECO:0000256" key="1">
    <source>
        <dbReference type="SAM" id="MobiDB-lite"/>
    </source>
</evidence>
<dbReference type="AlphaFoldDB" id="A0A4R9BGS2"/>